<dbReference type="STRING" id="644352.J3NPY3"/>
<dbReference type="GO" id="GO:0009117">
    <property type="term" value="P:nucleotide metabolic process"/>
    <property type="evidence" value="ECO:0007669"/>
    <property type="project" value="InterPro"/>
</dbReference>
<evidence type="ECO:0000259" key="2">
    <source>
        <dbReference type="Pfam" id="PF09830"/>
    </source>
</evidence>
<feature type="domain" description="Ap4A phosphorylase 1/2 N-terminal" evidence="3">
    <location>
        <begin position="102"/>
        <end position="182"/>
    </location>
</feature>
<dbReference type="Pfam" id="PF09830">
    <property type="entry name" value="ATP_transf"/>
    <property type="match status" value="1"/>
</dbReference>
<gene>
    <name evidence="5" type="primary">20343799</name>
    <name evidence="4" type="ORF">GGTG_03341</name>
</gene>
<accession>J3NPY3</accession>
<dbReference type="InterPro" id="IPR036265">
    <property type="entry name" value="HIT-like_sf"/>
</dbReference>
<dbReference type="InterPro" id="IPR019200">
    <property type="entry name" value="ATP_adenylylTrfase_C"/>
</dbReference>
<evidence type="ECO:0000259" key="3">
    <source>
        <dbReference type="Pfam" id="PF19327"/>
    </source>
</evidence>
<dbReference type="GO" id="GO:0005524">
    <property type="term" value="F:ATP binding"/>
    <property type="evidence" value="ECO:0007669"/>
    <property type="project" value="InterPro"/>
</dbReference>
<dbReference type="PANTHER" id="PTHR38420:SF1">
    <property type="entry name" value="PUTATIVE (AFU_ORTHOLOGUE AFUA_5G14690)-RELATED"/>
    <property type="match status" value="1"/>
</dbReference>
<evidence type="ECO:0000256" key="1">
    <source>
        <dbReference type="SAM" id="MobiDB-lite"/>
    </source>
</evidence>
<evidence type="ECO:0000313" key="4">
    <source>
        <dbReference type="EMBL" id="EJT78239.1"/>
    </source>
</evidence>
<dbReference type="FunCoup" id="J3NPY3">
    <property type="interactions" value="189"/>
</dbReference>
<dbReference type="HOGENOM" id="CLU_049915_0_0_1"/>
<dbReference type="VEuPathDB" id="FungiDB:GGTG_03341"/>
<dbReference type="InterPro" id="IPR043171">
    <property type="entry name" value="Ap4A_phos1/2-like"/>
</dbReference>
<dbReference type="Proteomes" id="UP000006039">
    <property type="component" value="Unassembled WGS sequence"/>
</dbReference>
<reference evidence="5" key="5">
    <citation type="submission" date="2018-04" db="UniProtKB">
        <authorList>
            <consortium name="EnsemblFungi"/>
        </authorList>
    </citation>
    <scope>IDENTIFICATION</scope>
    <source>
        <strain evidence="5">R3-111a-1</strain>
    </source>
</reference>
<dbReference type="eggNOG" id="ENOG502QRAQ">
    <property type="taxonomic scope" value="Eukaryota"/>
</dbReference>
<proteinExistence type="predicted"/>
<reference evidence="6" key="1">
    <citation type="submission" date="2010-07" db="EMBL/GenBank/DDBJ databases">
        <title>The genome sequence of Gaeumannomyces graminis var. tritici strain R3-111a-1.</title>
        <authorList>
            <consortium name="The Broad Institute Genome Sequencing Platform"/>
            <person name="Ma L.-J."/>
            <person name="Dead R."/>
            <person name="Young S."/>
            <person name="Zeng Q."/>
            <person name="Koehrsen M."/>
            <person name="Alvarado L."/>
            <person name="Berlin A."/>
            <person name="Chapman S.B."/>
            <person name="Chen Z."/>
            <person name="Freedman E."/>
            <person name="Gellesch M."/>
            <person name="Goldberg J."/>
            <person name="Griggs A."/>
            <person name="Gujja S."/>
            <person name="Heilman E.R."/>
            <person name="Heiman D."/>
            <person name="Hepburn T."/>
            <person name="Howarth C."/>
            <person name="Jen D."/>
            <person name="Larson L."/>
            <person name="Mehta T."/>
            <person name="Neiman D."/>
            <person name="Pearson M."/>
            <person name="Roberts A."/>
            <person name="Saif S."/>
            <person name="Shea T."/>
            <person name="Shenoy N."/>
            <person name="Sisk P."/>
            <person name="Stolte C."/>
            <person name="Sykes S."/>
            <person name="Walk T."/>
            <person name="White J."/>
            <person name="Yandava C."/>
            <person name="Haas B."/>
            <person name="Nusbaum C."/>
            <person name="Birren B."/>
        </authorList>
    </citation>
    <scope>NUCLEOTIDE SEQUENCE [LARGE SCALE GENOMIC DNA]</scope>
    <source>
        <strain evidence="6">R3-111a-1</strain>
    </source>
</reference>
<reference evidence="5" key="4">
    <citation type="journal article" date="2015" name="G3 (Bethesda)">
        <title>Genome sequences of three phytopathogenic species of the Magnaporthaceae family of fungi.</title>
        <authorList>
            <person name="Okagaki L.H."/>
            <person name="Nunes C.C."/>
            <person name="Sailsbery J."/>
            <person name="Clay B."/>
            <person name="Brown D."/>
            <person name="John T."/>
            <person name="Oh Y."/>
            <person name="Young N."/>
            <person name="Fitzgerald M."/>
            <person name="Haas B.J."/>
            <person name="Zeng Q."/>
            <person name="Young S."/>
            <person name="Adiconis X."/>
            <person name="Fan L."/>
            <person name="Levin J.Z."/>
            <person name="Mitchell T.K."/>
            <person name="Okubara P.A."/>
            <person name="Farman M.L."/>
            <person name="Kohn L.M."/>
            <person name="Birren B."/>
            <person name="Ma L.-J."/>
            <person name="Dean R.A."/>
        </authorList>
    </citation>
    <scope>NUCLEOTIDE SEQUENCE</scope>
    <source>
        <strain evidence="5">R3-111a-1</strain>
    </source>
</reference>
<evidence type="ECO:0000313" key="6">
    <source>
        <dbReference type="Proteomes" id="UP000006039"/>
    </source>
</evidence>
<dbReference type="PANTHER" id="PTHR38420">
    <property type="entry name" value="AP-4-A PHOSPHORYLASE II"/>
    <property type="match status" value="1"/>
</dbReference>
<name>J3NPY3_GAET3</name>
<reference evidence="4" key="2">
    <citation type="submission" date="2010-07" db="EMBL/GenBank/DDBJ databases">
        <authorList>
            <consortium name="The Broad Institute Genome Sequencing Platform"/>
            <consortium name="Broad Institute Genome Sequencing Center for Infectious Disease"/>
            <person name="Ma L.-J."/>
            <person name="Dead R."/>
            <person name="Young S."/>
            <person name="Zeng Q."/>
            <person name="Koehrsen M."/>
            <person name="Alvarado L."/>
            <person name="Berlin A."/>
            <person name="Chapman S.B."/>
            <person name="Chen Z."/>
            <person name="Freedman E."/>
            <person name="Gellesch M."/>
            <person name="Goldberg J."/>
            <person name="Griggs A."/>
            <person name="Gujja S."/>
            <person name="Heilman E.R."/>
            <person name="Heiman D."/>
            <person name="Hepburn T."/>
            <person name="Howarth C."/>
            <person name="Jen D."/>
            <person name="Larson L."/>
            <person name="Mehta T."/>
            <person name="Neiman D."/>
            <person name="Pearson M."/>
            <person name="Roberts A."/>
            <person name="Saif S."/>
            <person name="Shea T."/>
            <person name="Shenoy N."/>
            <person name="Sisk P."/>
            <person name="Stolte C."/>
            <person name="Sykes S."/>
            <person name="Walk T."/>
            <person name="White J."/>
            <person name="Yandava C."/>
            <person name="Haas B."/>
            <person name="Nusbaum C."/>
            <person name="Birren B."/>
        </authorList>
    </citation>
    <scope>NUCLEOTIDE SEQUENCE</scope>
    <source>
        <strain evidence="4">R3-111a-1</strain>
    </source>
</reference>
<sequence>MDSIDVDENEILQRFDDLVESGVVLYDNREVVPFSQDGFHFLFFVAPSLNKKPFTYGAPNGSDSHGQGEEQATTKAGGDAGKQQQQQHPLFEPGSDISAVGFEICDVGATHRLIANKFCFTRPMLLLMTRDGFKRQHDPLEAPDLAAAWAALRAMRTSHFVFYNCGEPSGNSRLHRHVQLTRRPEGFTTFLDHEEGSGGGGGGRPSVPFMYFREPLMRKVEEGEDGASAPVTGESLAKVYGELLGRAEASSSFRWDGPGTSCPHNLVMTEHWMAVIPRRRAVWEGLSTNAIGMLGLVGVSSREEADKWVRTGPLEALCQFGIPRGA</sequence>
<dbReference type="EMBL" id="GL385396">
    <property type="protein sequence ID" value="EJT78239.1"/>
    <property type="molecule type" value="Genomic_DNA"/>
</dbReference>
<dbReference type="Gene3D" id="3.30.428.70">
    <property type="match status" value="1"/>
</dbReference>
<dbReference type="OrthoDB" id="10267950at2759"/>
<feature type="region of interest" description="Disordered" evidence="1">
    <location>
        <begin position="56"/>
        <end position="92"/>
    </location>
</feature>
<dbReference type="RefSeq" id="XP_009219384.1">
    <property type="nucleotide sequence ID" value="XM_009221120.1"/>
</dbReference>
<feature type="domain" description="ATP adenylyltransferase C-terminal" evidence="2">
    <location>
        <begin position="205"/>
        <end position="323"/>
    </location>
</feature>
<evidence type="ECO:0000313" key="5">
    <source>
        <dbReference type="EnsemblFungi" id="EJT78239"/>
    </source>
</evidence>
<dbReference type="GeneID" id="20343799"/>
<reference evidence="4" key="3">
    <citation type="submission" date="2010-09" db="EMBL/GenBank/DDBJ databases">
        <title>Annotation of Gaeumannomyces graminis var. tritici R3-111a-1.</title>
        <authorList>
            <consortium name="The Broad Institute Genome Sequencing Platform"/>
            <person name="Ma L.-J."/>
            <person name="Dead R."/>
            <person name="Young S.K."/>
            <person name="Zeng Q."/>
            <person name="Gargeya S."/>
            <person name="Fitzgerald M."/>
            <person name="Haas B."/>
            <person name="Abouelleil A."/>
            <person name="Alvarado L."/>
            <person name="Arachchi H.M."/>
            <person name="Berlin A."/>
            <person name="Brown A."/>
            <person name="Chapman S.B."/>
            <person name="Chen Z."/>
            <person name="Dunbar C."/>
            <person name="Freedman E."/>
            <person name="Gearin G."/>
            <person name="Gellesch M."/>
            <person name="Goldberg J."/>
            <person name="Griggs A."/>
            <person name="Gujja S."/>
            <person name="Heiman D."/>
            <person name="Howarth C."/>
            <person name="Larson L."/>
            <person name="Lui A."/>
            <person name="MacDonald P.J.P."/>
            <person name="Mehta T."/>
            <person name="Montmayeur A."/>
            <person name="Murphy C."/>
            <person name="Neiman D."/>
            <person name="Pearson M."/>
            <person name="Priest M."/>
            <person name="Roberts A."/>
            <person name="Saif S."/>
            <person name="Shea T."/>
            <person name="Shenoy N."/>
            <person name="Sisk P."/>
            <person name="Stolte C."/>
            <person name="Sykes S."/>
            <person name="Yandava C."/>
            <person name="Wortman J."/>
            <person name="Nusbaum C."/>
            <person name="Birren B."/>
        </authorList>
    </citation>
    <scope>NUCLEOTIDE SEQUENCE</scope>
    <source>
        <strain evidence="4">R3-111a-1</strain>
    </source>
</reference>
<dbReference type="EnsemblFungi" id="EJT78239">
    <property type="protein sequence ID" value="EJT78239"/>
    <property type="gene ID" value="GGTG_03341"/>
</dbReference>
<dbReference type="Pfam" id="PF19327">
    <property type="entry name" value="Ap4A_phos_N"/>
    <property type="match status" value="1"/>
</dbReference>
<dbReference type="SUPFAM" id="SSF54197">
    <property type="entry name" value="HIT-like"/>
    <property type="match status" value="1"/>
</dbReference>
<organism evidence="4">
    <name type="scientific">Gaeumannomyces tritici (strain R3-111a-1)</name>
    <name type="common">Wheat and barley take-all root rot fungus</name>
    <name type="synonym">Gaeumannomyces graminis var. tritici</name>
    <dbReference type="NCBI Taxonomy" id="644352"/>
    <lineage>
        <taxon>Eukaryota</taxon>
        <taxon>Fungi</taxon>
        <taxon>Dikarya</taxon>
        <taxon>Ascomycota</taxon>
        <taxon>Pezizomycotina</taxon>
        <taxon>Sordariomycetes</taxon>
        <taxon>Sordariomycetidae</taxon>
        <taxon>Magnaporthales</taxon>
        <taxon>Magnaporthaceae</taxon>
        <taxon>Gaeumannomyces</taxon>
    </lineage>
</organism>
<dbReference type="InterPro" id="IPR045759">
    <property type="entry name" value="Ap4A_phos1/2_N"/>
</dbReference>
<dbReference type="GO" id="GO:0003877">
    <property type="term" value="F:ATP:ADP adenylyltransferase activity"/>
    <property type="evidence" value="ECO:0007669"/>
    <property type="project" value="InterPro"/>
</dbReference>
<protein>
    <submittedName>
        <fullName evidence="4 5">Uncharacterized protein</fullName>
    </submittedName>
</protein>
<keyword evidence="6" id="KW-1185">Reference proteome</keyword>
<dbReference type="InterPro" id="IPR009163">
    <property type="entry name" value="Ap4A_phos1/2"/>
</dbReference>
<dbReference type="AlphaFoldDB" id="J3NPY3"/>
<feature type="compositionally biased region" description="Polar residues" evidence="1">
    <location>
        <begin position="61"/>
        <end position="74"/>
    </location>
</feature>